<dbReference type="eggNOG" id="COG1238">
    <property type="taxonomic scope" value="Bacteria"/>
</dbReference>
<dbReference type="PATRIC" id="fig|369723.5.peg.3017"/>
<dbReference type="HOGENOM" id="CLU_1304162_0_0_11"/>
<keyword evidence="1" id="KW-1133">Transmembrane helix</keyword>
<evidence type="ECO:0000256" key="1">
    <source>
        <dbReference type="SAM" id="Phobius"/>
    </source>
</evidence>
<protein>
    <recommendedName>
        <fullName evidence="4">SNARE associated Golgi protein</fullName>
    </recommendedName>
</protein>
<name>A4X917_SALTO</name>
<organism evidence="2 3">
    <name type="scientific">Salinispora tropica (strain ATCC BAA-916 / DSM 44818 / JCM 13857 / NBRC 105044 / CNB-440)</name>
    <dbReference type="NCBI Taxonomy" id="369723"/>
    <lineage>
        <taxon>Bacteria</taxon>
        <taxon>Bacillati</taxon>
        <taxon>Actinomycetota</taxon>
        <taxon>Actinomycetes</taxon>
        <taxon>Micromonosporales</taxon>
        <taxon>Micromonosporaceae</taxon>
        <taxon>Salinispora</taxon>
    </lineage>
</organism>
<proteinExistence type="predicted"/>
<evidence type="ECO:0000313" key="3">
    <source>
        <dbReference type="Proteomes" id="UP000000235"/>
    </source>
</evidence>
<accession>A4X917</accession>
<feature type="transmembrane region" description="Helical" evidence="1">
    <location>
        <begin position="36"/>
        <end position="60"/>
    </location>
</feature>
<dbReference type="AlphaFoldDB" id="A4X917"/>
<dbReference type="RefSeq" id="WP_012014145.1">
    <property type="nucleotide sequence ID" value="NC_009380.1"/>
</dbReference>
<evidence type="ECO:0008006" key="4">
    <source>
        <dbReference type="Google" id="ProtNLM"/>
    </source>
</evidence>
<dbReference type="EMBL" id="CP000667">
    <property type="protein sequence ID" value="ABP55367.1"/>
    <property type="molecule type" value="Genomic_DNA"/>
</dbReference>
<keyword evidence="1" id="KW-0472">Membrane</keyword>
<keyword evidence="3" id="KW-1185">Reference proteome</keyword>
<feature type="transmembrane region" description="Helical" evidence="1">
    <location>
        <begin position="128"/>
        <end position="147"/>
    </location>
</feature>
<evidence type="ECO:0000313" key="2">
    <source>
        <dbReference type="EMBL" id="ABP55367.1"/>
    </source>
</evidence>
<keyword evidence="1" id="KW-0812">Transmembrane</keyword>
<feature type="transmembrane region" description="Helical" evidence="1">
    <location>
        <begin position="153"/>
        <end position="175"/>
    </location>
</feature>
<reference evidence="3" key="1">
    <citation type="journal article" date="2007" name="Proc. Natl. Acad. Sci. U.S.A.">
        <title>Genome sequencing reveals complex secondary metabolome in the marine actinomycete Salinispora tropica.</title>
        <authorList>
            <person name="Udwary D.W."/>
            <person name="Zeigler L."/>
            <person name="Asolkar R.N."/>
            <person name="Singan V."/>
            <person name="Lapidus A."/>
            <person name="Fenical W."/>
            <person name="Jensen P.R."/>
            <person name="Moore B.S."/>
        </authorList>
    </citation>
    <scope>NUCLEOTIDE SEQUENCE [LARGE SCALE GENOMIC DNA]</scope>
    <source>
        <strain evidence="3">ATCC BAA-916 / DSM 44818 / CNB-440</strain>
    </source>
</reference>
<dbReference type="Proteomes" id="UP000000235">
    <property type="component" value="Chromosome"/>
</dbReference>
<dbReference type="KEGG" id="stp:Strop_2929"/>
<gene>
    <name evidence="2" type="ordered locus">Strop_2929</name>
</gene>
<sequence>MIEAGLATFLMAFASAFIPAVPVEPYLVGAAAVTGQHALLLGVTAGAGQTVGKALMLLGLRGTLRSARLRRWLQRHRARFARAPEPEPVVVTMAGVPRGAGPNSPGIGAVKTEAAPPRATVRTILRRLITAVVAVTRRWSSALVALLDRPFVAVPVVLLSATVGLPPLLLVVFCISTTRMSVGLFTVTCFAGRTLRFAAVSMLPELAHVLG</sequence>